<reference evidence="4 5" key="1">
    <citation type="submission" date="2024-09" db="EMBL/GenBank/DDBJ databases">
        <authorList>
            <person name="Lee S.D."/>
        </authorList>
    </citation>
    <scope>NUCLEOTIDE SEQUENCE [LARGE SCALE GENOMIC DNA]</scope>
    <source>
        <strain evidence="4 5">N1-3</strain>
    </source>
</reference>
<dbReference type="InterPro" id="IPR016181">
    <property type="entry name" value="Acyl_CoA_acyltransferase"/>
</dbReference>
<dbReference type="Gene3D" id="3.40.630.30">
    <property type="match status" value="1"/>
</dbReference>
<dbReference type="PANTHER" id="PTHR43877:SF2">
    <property type="entry name" value="AMINOALKYLPHOSPHONATE N-ACETYLTRANSFERASE-RELATED"/>
    <property type="match status" value="1"/>
</dbReference>
<dbReference type="InterPro" id="IPR000182">
    <property type="entry name" value="GNAT_dom"/>
</dbReference>
<dbReference type="PANTHER" id="PTHR43877">
    <property type="entry name" value="AMINOALKYLPHOSPHONATE N-ACETYLTRANSFERASE-RELATED-RELATED"/>
    <property type="match status" value="1"/>
</dbReference>
<dbReference type="EC" id="2.3.1.-" evidence="4"/>
<protein>
    <submittedName>
        <fullName evidence="4">GNAT family N-acetyltransferase</fullName>
        <ecNumber evidence="4">2.3.1.-</ecNumber>
    </submittedName>
</protein>
<dbReference type="InterPro" id="IPR050832">
    <property type="entry name" value="Bact_Acetyltransf"/>
</dbReference>
<evidence type="ECO:0000313" key="4">
    <source>
        <dbReference type="EMBL" id="MFC1435199.1"/>
    </source>
</evidence>
<dbReference type="RefSeq" id="WP_380558016.1">
    <property type="nucleotide sequence ID" value="NZ_JBHEZY010000017.1"/>
</dbReference>
<accession>A0ABV6XAC0</accession>
<evidence type="ECO:0000256" key="1">
    <source>
        <dbReference type="ARBA" id="ARBA00022679"/>
    </source>
</evidence>
<keyword evidence="2 4" id="KW-0012">Acyltransferase</keyword>
<dbReference type="SUPFAM" id="SSF55729">
    <property type="entry name" value="Acyl-CoA N-acyltransferases (Nat)"/>
    <property type="match status" value="1"/>
</dbReference>
<proteinExistence type="predicted"/>
<organism evidence="4 5">
    <name type="scientific">Streptacidiphilus alkalitolerans</name>
    <dbReference type="NCBI Taxonomy" id="3342712"/>
    <lineage>
        <taxon>Bacteria</taxon>
        <taxon>Bacillati</taxon>
        <taxon>Actinomycetota</taxon>
        <taxon>Actinomycetes</taxon>
        <taxon>Kitasatosporales</taxon>
        <taxon>Streptomycetaceae</taxon>
        <taxon>Streptacidiphilus</taxon>
    </lineage>
</organism>
<dbReference type="PROSITE" id="PS51186">
    <property type="entry name" value="GNAT"/>
    <property type="match status" value="1"/>
</dbReference>
<evidence type="ECO:0000259" key="3">
    <source>
        <dbReference type="PROSITE" id="PS51186"/>
    </source>
</evidence>
<dbReference type="GO" id="GO:0016746">
    <property type="term" value="F:acyltransferase activity"/>
    <property type="evidence" value="ECO:0007669"/>
    <property type="project" value="UniProtKB-KW"/>
</dbReference>
<comment type="caution">
    <text evidence="4">The sequence shown here is derived from an EMBL/GenBank/DDBJ whole genome shotgun (WGS) entry which is preliminary data.</text>
</comment>
<dbReference type="Pfam" id="PF00583">
    <property type="entry name" value="Acetyltransf_1"/>
    <property type="match status" value="1"/>
</dbReference>
<name>A0ABV6XAC0_9ACTN</name>
<sequence>MLRILDGTVEWLVAQGRAAQWGTEPWSTRPALVGRAAGRIERGEARVAVLDGELAGVISLSGTPASYVRPADEPELYVTLLATERRLKNHGVGSALLDEARAEARRQGLGLLRVDCYAGDDGKLRAYYRSQGFTEVEPFTVSRKGEPDWPGMLLAQRLA</sequence>
<evidence type="ECO:0000256" key="2">
    <source>
        <dbReference type="ARBA" id="ARBA00023315"/>
    </source>
</evidence>
<dbReference type="Proteomes" id="UP001592530">
    <property type="component" value="Unassembled WGS sequence"/>
</dbReference>
<gene>
    <name evidence="4" type="ORF">ACEZDB_31610</name>
</gene>
<dbReference type="EMBL" id="JBHEZY010000017">
    <property type="protein sequence ID" value="MFC1435199.1"/>
    <property type="molecule type" value="Genomic_DNA"/>
</dbReference>
<feature type="domain" description="N-acetyltransferase" evidence="3">
    <location>
        <begin position="1"/>
        <end position="159"/>
    </location>
</feature>
<keyword evidence="1 4" id="KW-0808">Transferase</keyword>
<dbReference type="CDD" id="cd04301">
    <property type="entry name" value="NAT_SF"/>
    <property type="match status" value="1"/>
</dbReference>
<evidence type="ECO:0000313" key="5">
    <source>
        <dbReference type="Proteomes" id="UP001592530"/>
    </source>
</evidence>